<dbReference type="EMBL" id="FMSP01000001">
    <property type="protein sequence ID" value="SCV67062.1"/>
    <property type="molecule type" value="Genomic_DNA"/>
</dbReference>
<dbReference type="Proteomes" id="UP000198372">
    <property type="component" value="Unassembled WGS sequence"/>
</dbReference>
<keyword evidence="2" id="KW-0648">Protein biosynthesis</keyword>
<evidence type="ECO:0000256" key="1">
    <source>
        <dbReference type="ARBA" id="ARBA00005912"/>
    </source>
</evidence>
<dbReference type="OrthoDB" id="407355at2759"/>
<organism evidence="5 6">
    <name type="scientific">Microbotryum intermedium</name>
    <dbReference type="NCBI Taxonomy" id="269621"/>
    <lineage>
        <taxon>Eukaryota</taxon>
        <taxon>Fungi</taxon>
        <taxon>Dikarya</taxon>
        <taxon>Basidiomycota</taxon>
        <taxon>Pucciniomycotina</taxon>
        <taxon>Microbotryomycetes</taxon>
        <taxon>Microbotryales</taxon>
        <taxon>Microbotryaceae</taxon>
        <taxon>Microbotryum</taxon>
    </lineage>
</organism>
<dbReference type="InterPro" id="IPR036191">
    <property type="entry name" value="RRF_sf"/>
</dbReference>
<name>A0A238EYZ3_9BASI</name>
<dbReference type="GO" id="GO:0005739">
    <property type="term" value="C:mitochondrion"/>
    <property type="evidence" value="ECO:0007669"/>
    <property type="project" value="TreeGrafter"/>
</dbReference>
<evidence type="ECO:0000256" key="2">
    <source>
        <dbReference type="ARBA" id="ARBA00022917"/>
    </source>
</evidence>
<evidence type="ECO:0000259" key="4">
    <source>
        <dbReference type="Pfam" id="PF01765"/>
    </source>
</evidence>
<evidence type="ECO:0000313" key="6">
    <source>
        <dbReference type="Proteomes" id="UP000198372"/>
    </source>
</evidence>
<accession>A0A238EYZ3</accession>
<proteinExistence type="inferred from homology"/>
<dbReference type="GO" id="GO:0043023">
    <property type="term" value="F:ribosomal large subunit binding"/>
    <property type="evidence" value="ECO:0007669"/>
    <property type="project" value="TreeGrafter"/>
</dbReference>
<comment type="similarity">
    <text evidence="1">Belongs to the RRF family.</text>
</comment>
<dbReference type="PANTHER" id="PTHR20982:SF3">
    <property type="entry name" value="MITOCHONDRIAL RIBOSOME RECYCLING FACTOR PSEUDO 1"/>
    <property type="match status" value="1"/>
</dbReference>
<gene>
    <name evidence="5" type="ORF">BQ2448_5708</name>
</gene>
<keyword evidence="6" id="KW-1185">Reference proteome</keyword>
<feature type="domain" description="Ribosome recycling factor" evidence="4">
    <location>
        <begin position="134"/>
        <end position="287"/>
    </location>
</feature>
<dbReference type="GO" id="GO:0006412">
    <property type="term" value="P:translation"/>
    <property type="evidence" value="ECO:0007669"/>
    <property type="project" value="UniProtKB-KW"/>
</dbReference>
<comment type="function">
    <text evidence="3">Necessary for protein synthesis in mitochondria. Functions as a ribosome recycling factor in mitochondria.</text>
</comment>
<dbReference type="InterPro" id="IPR023584">
    <property type="entry name" value="Ribosome_recyc_fac_dom"/>
</dbReference>
<reference evidence="6" key="1">
    <citation type="submission" date="2016-09" db="EMBL/GenBank/DDBJ databases">
        <authorList>
            <person name="Jeantristanb JTB J.-T."/>
            <person name="Ricardo R."/>
        </authorList>
    </citation>
    <scope>NUCLEOTIDE SEQUENCE [LARGE SCALE GENOMIC DNA]</scope>
</reference>
<dbReference type="InterPro" id="IPR002661">
    <property type="entry name" value="Ribosome_recyc_fac"/>
</dbReference>
<protein>
    <submittedName>
        <fullName evidence="5">BQ2448_5708 protein</fullName>
    </submittedName>
</protein>
<evidence type="ECO:0000256" key="3">
    <source>
        <dbReference type="ARBA" id="ARBA00024909"/>
    </source>
</evidence>
<dbReference type="Gene3D" id="3.30.1360.40">
    <property type="match status" value="1"/>
</dbReference>
<dbReference type="Gene3D" id="1.10.132.20">
    <property type="entry name" value="Ribosome-recycling factor"/>
    <property type="match status" value="1"/>
</dbReference>
<dbReference type="STRING" id="269621.A0A238EYZ3"/>
<dbReference type="Pfam" id="PF01765">
    <property type="entry name" value="RRF"/>
    <property type="match status" value="1"/>
</dbReference>
<sequence>MTMSWRVARSNSGLGLSLAARARAPIACTFDLSSRQPVFTTQAPLIGCQTRLGSLRGYAKAKSKTARSKASESTEDFAFAAVDTKKGKGKAKFVQAQDLASDESAGVYDLKALEASMDDSVDKLRISLKAIVGRVGRVSPELLNDIKIEDSGKRRPLAEFGTVSVKSGRDLVVHLFDETFMKAVSAALYASPLSLTPQNHSTSSLLVPIPAPTWEKRQALTRQASDACEAARVLVRSSRARGHKDIKHDLSNSVIGKEEAWSDGKTLDVVTKKRTDEIDGIFAEAKKM</sequence>
<dbReference type="FunFam" id="3.30.1360.40:FF:000001">
    <property type="entry name" value="Ribosome-recycling factor"/>
    <property type="match status" value="1"/>
</dbReference>
<dbReference type="AlphaFoldDB" id="A0A238EYZ3"/>
<evidence type="ECO:0000313" key="5">
    <source>
        <dbReference type="EMBL" id="SCV67062.1"/>
    </source>
</evidence>
<dbReference type="PANTHER" id="PTHR20982">
    <property type="entry name" value="RIBOSOME RECYCLING FACTOR"/>
    <property type="match status" value="1"/>
</dbReference>
<dbReference type="SUPFAM" id="SSF55194">
    <property type="entry name" value="Ribosome recycling factor, RRF"/>
    <property type="match status" value="1"/>
</dbReference>